<evidence type="ECO:0000256" key="3">
    <source>
        <dbReference type="PROSITE-ProRule" id="PRU00339"/>
    </source>
</evidence>
<dbReference type="InterPro" id="IPR011990">
    <property type="entry name" value="TPR-like_helical_dom_sf"/>
</dbReference>
<evidence type="ECO:0000256" key="4">
    <source>
        <dbReference type="SAM" id="SignalP"/>
    </source>
</evidence>
<dbReference type="InterPro" id="IPR029058">
    <property type="entry name" value="AB_hydrolase_fold"/>
</dbReference>
<evidence type="ECO:0000256" key="2">
    <source>
        <dbReference type="ARBA" id="ARBA00022801"/>
    </source>
</evidence>
<dbReference type="InterPro" id="IPR000801">
    <property type="entry name" value="Esterase-like"/>
</dbReference>
<dbReference type="PANTHER" id="PTHR40841">
    <property type="entry name" value="SIDEROPHORE TRIACETYLFUSARININE C ESTERASE"/>
    <property type="match status" value="1"/>
</dbReference>
<evidence type="ECO:0000313" key="5">
    <source>
        <dbReference type="EMBL" id="MBC3917593.1"/>
    </source>
</evidence>
<evidence type="ECO:0000313" key="6">
    <source>
        <dbReference type="Proteomes" id="UP000650424"/>
    </source>
</evidence>
<protein>
    <submittedName>
        <fullName evidence="5">Alpha/beta hydrolase</fullName>
    </submittedName>
</protein>
<dbReference type="Proteomes" id="UP000650424">
    <property type="component" value="Unassembled WGS sequence"/>
</dbReference>
<keyword evidence="3" id="KW-0802">TPR repeat</keyword>
<evidence type="ECO:0000256" key="1">
    <source>
        <dbReference type="ARBA" id="ARBA00005622"/>
    </source>
</evidence>
<dbReference type="InterPro" id="IPR052558">
    <property type="entry name" value="Siderophore_Hydrolase_D"/>
</dbReference>
<comment type="similarity">
    <text evidence="1">Belongs to the esterase D family.</text>
</comment>
<dbReference type="RefSeq" id="WP_186946849.1">
    <property type="nucleotide sequence ID" value="NZ_JACOGF010000004.1"/>
</dbReference>
<dbReference type="GO" id="GO:0016787">
    <property type="term" value="F:hydrolase activity"/>
    <property type="evidence" value="ECO:0007669"/>
    <property type="project" value="UniProtKB-KW"/>
</dbReference>
<feature type="signal peptide" evidence="4">
    <location>
        <begin position="1"/>
        <end position="19"/>
    </location>
</feature>
<accession>A0ABR6ZNZ6</accession>
<keyword evidence="6" id="KW-1185">Reference proteome</keyword>
<sequence>MINIKIFVFLLAMAGLVHAGEKSEDIVVGTIETIHSNALNEDKKIWVYVPKPDAGRGPEKPVYPVVYLLDGSDHFLSMMGLMEKKCRGIGHSCPEMILVAVTHNNRQRELTPTKAGSYAQPEKINENSGGGEAFSAYLEKELIPYINAKYPAAPYRVLVGHSLGGLTVLHNLINHSALFDAYLAIDPSMWWDNALLVKQMEVALKDNRFANKSLYLTVANTLAKGVSMDQVRSGSDQESRHIRSILKLVDTLDAHPQKGLRWKWKYYPDEGHGSIPILAEYDGLNFLFDFYKLADFARLYDAKIDGAGEMKQQFEKISAHMGYQLLPDLETMDGLGQHFLREKKLKNAHDFFSANLENYPHNALSHEGMGDYYQATGDQARAKEAYQQAVNLDASSKARGKLDKLNGIVAR</sequence>
<keyword evidence="4" id="KW-0732">Signal</keyword>
<gene>
    <name evidence="5" type="ORF">H8L32_08930</name>
</gene>
<dbReference type="EMBL" id="JACOGF010000004">
    <property type="protein sequence ID" value="MBC3917593.1"/>
    <property type="molecule type" value="Genomic_DNA"/>
</dbReference>
<reference evidence="5 6" key="1">
    <citation type="submission" date="2020-08" db="EMBL/GenBank/DDBJ databases">
        <title>Novel species isolated from subtropical streams in China.</title>
        <authorList>
            <person name="Lu H."/>
        </authorList>
    </citation>
    <scope>NUCLEOTIDE SEQUENCE [LARGE SCALE GENOMIC DNA]</scope>
    <source>
        <strain evidence="5 6">CY18W</strain>
    </source>
</reference>
<organism evidence="5 6">
    <name type="scientific">Undibacterium hunanense</name>
    <dbReference type="NCBI Taxonomy" id="2762292"/>
    <lineage>
        <taxon>Bacteria</taxon>
        <taxon>Pseudomonadati</taxon>
        <taxon>Pseudomonadota</taxon>
        <taxon>Betaproteobacteria</taxon>
        <taxon>Burkholderiales</taxon>
        <taxon>Oxalobacteraceae</taxon>
        <taxon>Undibacterium</taxon>
    </lineage>
</organism>
<comment type="caution">
    <text evidence="5">The sequence shown here is derived from an EMBL/GenBank/DDBJ whole genome shotgun (WGS) entry which is preliminary data.</text>
</comment>
<dbReference type="PROSITE" id="PS50005">
    <property type="entry name" value="TPR"/>
    <property type="match status" value="1"/>
</dbReference>
<dbReference type="InterPro" id="IPR019734">
    <property type="entry name" value="TPR_rpt"/>
</dbReference>
<keyword evidence="2 5" id="KW-0378">Hydrolase</keyword>
<dbReference type="SUPFAM" id="SSF48452">
    <property type="entry name" value="TPR-like"/>
    <property type="match status" value="1"/>
</dbReference>
<dbReference type="Pfam" id="PF00756">
    <property type="entry name" value="Esterase"/>
    <property type="match status" value="1"/>
</dbReference>
<proteinExistence type="inferred from homology"/>
<name>A0ABR6ZNZ6_9BURK</name>
<feature type="chain" id="PRO_5045320982" evidence="4">
    <location>
        <begin position="20"/>
        <end position="411"/>
    </location>
</feature>
<dbReference type="PANTHER" id="PTHR40841:SF2">
    <property type="entry name" value="SIDEROPHORE-DEGRADING ESTERASE (EUROFUNG)"/>
    <property type="match status" value="1"/>
</dbReference>
<dbReference type="Gene3D" id="3.40.50.1820">
    <property type="entry name" value="alpha/beta hydrolase"/>
    <property type="match status" value="1"/>
</dbReference>
<dbReference type="SUPFAM" id="SSF53474">
    <property type="entry name" value="alpha/beta-Hydrolases"/>
    <property type="match status" value="1"/>
</dbReference>
<feature type="repeat" description="TPR" evidence="3">
    <location>
        <begin position="363"/>
        <end position="396"/>
    </location>
</feature>